<evidence type="ECO:0000313" key="2">
    <source>
        <dbReference type="EMBL" id="KAA6407347.1"/>
    </source>
</evidence>
<organism evidence="2 3">
    <name type="scientific">Lasallia pustulata</name>
    <dbReference type="NCBI Taxonomy" id="136370"/>
    <lineage>
        <taxon>Eukaryota</taxon>
        <taxon>Fungi</taxon>
        <taxon>Dikarya</taxon>
        <taxon>Ascomycota</taxon>
        <taxon>Pezizomycotina</taxon>
        <taxon>Lecanoromycetes</taxon>
        <taxon>OSLEUM clade</taxon>
        <taxon>Umbilicariomycetidae</taxon>
        <taxon>Umbilicariales</taxon>
        <taxon>Umbilicariaceae</taxon>
        <taxon>Lasallia</taxon>
    </lineage>
</organism>
<gene>
    <name evidence="2" type="ORF">FRX48_08895</name>
</gene>
<dbReference type="SUPFAM" id="SSF56112">
    <property type="entry name" value="Protein kinase-like (PK-like)"/>
    <property type="match status" value="1"/>
</dbReference>
<dbReference type="Proteomes" id="UP000324767">
    <property type="component" value="Unassembled WGS sequence"/>
</dbReference>
<evidence type="ECO:0000259" key="1">
    <source>
        <dbReference type="Pfam" id="PF01636"/>
    </source>
</evidence>
<reference evidence="2 3" key="1">
    <citation type="submission" date="2019-09" db="EMBL/GenBank/DDBJ databases">
        <title>The hologenome of the rock-dwelling lichen Lasallia pustulata.</title>
        <authorList>
            <person name="Greshake Tzovaras B."/>
            <person name="Segers F."/>
            <person name="Bicker A."/>
            <person name="Dal Grande F."/>
            <person name="Otte J."/>
            <person name="Hankeln T."/>
            <person name="Schmitt I."/>
            <person name="Ebersberger I."/>
        </authorList>
    </citation>
    <scope>NUCLEOTIDE SEQUENCE [LARGE SCALE GENOMIC DNA]</scope>
    <source>
        <strain evidence="2">A1-1</strain>
    </source>
</reference>
<comment type="caution">
    <text evidence="2">The sequence shown here is derived from an EMBL/GenBank/DDBJ whole genome shotgun (WGS) entry which is preliminary data.</text>
</comment>
<dbReference type="InterPro" id="IPR051678">
    <property type="entry name" value="AGP_Transferase"/>
</dbReference>
<feature type="domain" description="Aminoglycoside phosphotransferase" evidence="1">
    <location>
        <begin position="114"/>
        <end position="286"/>
    </location>
</feature>
<proteinExistence type="predicted"/>
<dbReference type="InterPro" id="IPR011009">
    <property type="entry name" value="Kinase-like_dom_sf"/>
</dbReference>
<accession>A0A5M8PDE1</accession>
<dbReference type="PANTHER" id="PTHR21310">
    <property type="entry name" value="AMINOGLYCOSIDE PHOSPHOTRANSFERASE-RELATED-RELATED"/>
    <property type="match status" value="1"/>
</dbReference>
<dbReference type="OrthoDB" id="5404599at2759"/>
<protein>
    <recommendedName>
        <fullName evidence="1">Aminoglycoside phosphotransferase domain-containing protein</fullName>
    </recommendedName>
</protein>
<dbReference type="AlphaFoldDB" id="A0A5M8PDE1"/>
<dbReference type="EMBL" id="VXIT01000018">
    <property type="protein sequence ID" value="KAA6407347.1"/>
    <property type="molecule type" value="Genomic_DNA"/>
</dbReference>
<evidence type="ECO:0000313" key="3">
    <source>
        <dbReference type="Proteomes" id="UP000324767"/>
    </source>
</evidence>
<dbReference type="PANTHER" id="PTHR21310:SF15">
    <property type="entry name" value="AMINOGLYCOSIDE PHOSPHOTRANSFERASE DOMAIN-CONTAINING PROTEIN"/>
    <property type="match status" value="1"/>
</dbReference>
<dbReference type="InterPro" id="IPR002575">
    <property type="entry name" value="Aminoglycoside_PTrfase"/>
</dbReference>
<name>A0A5M8PDE1_9LECA</name>
<sequence length="357" mass="40773">MVRVATPEWQQGKLPVIRPRIEASVWPIEDGQWALGGSMLCERIADSVSAPSDAITTWKDGQGVDYCLRPLTTRLPVPPYDDDNAPAIPWNRNTTIFEIGCDVLIKVNYMAANERSTEGEAMRLVQKLAPSVPVPEAIHFWHDKALERVFIITRRVHGKMLDDVWHSLKREDQKQVAKELAAYTKSLAKITAPAFQDVEGHHLAERCLIPYDSDKLEPFTAEELREHMRNVSNGIEPPEFGPGFHLFHANMGPSNVLLSGTDEARTEGKSHVHVAGIVDWHDAGFYPKFWITTLPFIRNPIYYLSVTQEQLESPKYPYWAGSYRDCLRRAMEKLGFRDDHLSWWIKHYEGMGKPPLY</sequence>
<dbReference type="Pfam" id="PF01636">
    <property type="entry name" value="APH"/>
    <property type="match status" value="1"/>
</dbReference>